<comment type="similarity">
    <text evidence="1">Belongs to the esterase D family.</text>
</comment>
<dbReference type="InterPro" id="IPR000801">
    <property type="entry name" value="Esterase-like"/>
</dbReference>
<dbReference type="EMBL" id="JACXSI010000007">
    <property type="protein sequence ID" value="MBD3107468.1"/>
    <property type="molecule type" value="Genomic_DNA"/>
</dbReference>
<dbReference type="Pfam" id="PF00756">
    <property type="entry name" value="Esterase"/>
    <property type="match status" value="1"/>
</dbReference>
<evidence type="ECO:0000313" key="4">
    <source>
        <dbReference type="Proteomes" id="UP000602076"/>
    </source>
</evidence>
<keyword evidence="2 3" id="KW-0378">Hydrolase</keyword>
<name>A0A927HBJ5_9BACI</name>
<dbReference type="SUPFAM" id="SSF53474">
    <property type="entry name" value="alpha/beta-Hydrolases"/>
    <property type="match status" value="1"/>
</dbReference>
<evidence type="ECO:0000256" key="1">
    <source>
        <dbReference type="ARBA" id="ARBA00005622"/>
    </source>
</evidence>
<dbReference type="GO" id="GO:0016788">
    <property type="term" value="F:hydrolase activity, acting on ester bonds"/>
    <property type="evidence" value="ECO:0007669"/>
    <property type="project" value="TreeGrafter"/>
</dbReference>
<accession>A0A927HBJ5</accession>
<comment type="caution">
    <text evidence="3">The sequence shown here is derived from an EMBL/GenBank/DDBJ whole genome shotgun (WGS) entry which is preliminary data.</text>
</comment>
<dbReference type="PANTHER" id="PTHR40841:SF2">
    <property type="entry name" value="SIDEROPHORE-DEGRADING ESTERASE (EUROFUNG)"/>
    <property type="match status" value="1"/>
</dbReference>
<evidence type="ECO:0000256" key="2">
    <source>
        <dbReference type="ARBA" id="ARBA00022801"/>
    </source>
</evidence>
<dbReference type="AlphaFoldDB" id="A0A927HBJ5"/>
<sequence length="242" mass="27495">MDIKMHTFSIKSNYTNYQYDIHVYVPEETAPEAGFPVIYVLDGSGYFHYLADSVCLQSRNAPKTGVKAAIVVGICHDESEMRTRRFYDFTAPAAEYKYPKRMNARIPEQVGGGADFQQFIEEELKPKIEADYLVNRDEQTLFGHSLGGYFVLWNMLNADSYQNYIAISPSVWWNDHELIKMPFKREGRTIFIAVGEKEGHMVGDAELFAEKIGAAELYVAPEENHASVVPTVVSRALRFVSN</sequence>
<reference evidence="3" key="1">
    <citation type="submission" date="2020-09" db="EMBL/GenBank/DDBJ databases">
        <title>Bacillus faecalis sp. nov., a moderately halophilic bacterium isolated from cow faeces.</title>
        <authorList>
            <person name="Jiang L."/>
            <person name="Lee J."/>
        </authorList>
    </citation>
    <scope>NUCLEOTIDE SEQUENCE</scope>
    <source>
        <strain evidence="3">AGMB 02131</strain>
    </source>
</reference>
<dbReference type="InterPro" id="IPR052558">
    <property type="entry name" value="Siderophore_Hydrolase_D"/>
</dbReference>
<gene>
    <name evidence="3" type="ORF">IEO70_03745</name>
</gene>
<protein>
    <submittedName>
        <fullName evidence="3">Alpha/beta hydrolase</fullName>
    </submittedName>
</protein>
<evidence type="ECO:0000313" key="3">
    <source>
        <dbReference type="EMBL" id="MBD3107468.1"/>
    </source>
</evidence>
<dbReference type="PANTHER" id="PTHR40841">
    <property type="entry name" value="SIDEROPHORE TRIACETYLFUSARININE C ESTERASE"/>
    <property type="match status" value="1"/>
</dbReference>
<keyword evidence="4" id="KW-1185">Reference proteome</keyword>
<organism evidence="3 4">
    <name type="scientific">Peribacillus faecalis</name>
    <dbReference type="NCBI Taxonomy" id="2772559"/>
    <lineage>
        <taxon>Bacteria</taxon>
        <taxon>Bacillati</taxon>
        <taxon>Bacillota</taxon>
        <taxon>Bacilli</taxon>
        <taxon>Bacillales</taxon>
        <taxon>Bacillaceae</taxon>
        <taxon>Peribacillus</taxon>
    </lineage>
</organism>
<proteinExistence type="inferred from homology"/>
<dbReference type="InterPro" id="IPR029058">
    <property type="entry name" value="AB_hydrolase_fold"/>
</dbReference>
<dbReference type="Gene3D" id="3.40.50.1820">
    <property type="entry name" value="alpha/beta hydrolase"/>
    <property type="match status" value="1"/>
</dbReference>
<dbReference type="Proteomes" id="UP000602076">
    <property type="component" value="Unassembled WGS sequence"/>
</dbReference>